<dbReference type="Proteomes" id="UP000184073">
    <property type="component" value="Unassembled WGS sequence"/>
</dbReference>
<keyword evidence="5 13" id="KW-0479">Metal-binding</keyword>
<evidence type="ECO:0000256" key="12">
    <source>
        <dbReference type="ARBA" id="ARBA00038168"/>
    </source>
</evidence>
<evidence type="ECO:0000256" key="9">
    <source>
        <dbReference type="ARBA" id="ARBA00023004"/>
    </source>
</evidence>
<dbReference type="InterPro" id="IPR050668">
    <property type="entry name" value="Cytochrome_b5"/>
</dbReference>
<dbReference type="PROSITE" id="PS00191">
    <property type="entry name" value="CYTOCHROME_B5_1"/>
    <property type="match status" value="1"/>
</dbReference>
<evidence type="ECO:0000313" key="15">
    <source>
        <dbReference type="EMBL" id="OJJ05927.1"/>
    </source>
</evidence>
<keyword evidence="2" id="KW-0813">Transport</keyword>
<name>A0A1L9PWN5_ASPVE</name>
<dbReference type="GO" id="GO:0005789">
    <property type="term" value="C:endoplasmic reticulum membrane"/>
    <property type="evidence" value="ECO:0007669"/>
    <property type="project" value="UniProtKB-SubCell"/>
</dbReference>
<evidence type="ECO:0000256" key="10">
    <source>
        <dbReference type="ARBA" id="ARBA00023136"/>
    </source>
</evidence>
<dbReference type="InterPro" id="IPR036400">
    <property type="entry name" value="Cyt_B5-like_heme/steroid_sf"/>
</dbReference>
<dbReference type="PROSITE" id="PS50255">
    <property type="entry name" value="CYTOCHROME_B5_2"/>
    <property type="match status" value="1"/>
</dbReference>
<evidence type="ECO:0000256" key="8">
    <source>
        <dbReference type="ARBA" id="ARBA00022982"/>
    </source>
</evidence>
<dbReference type="SMART" id="SM01117">
    <property type="entry name" value="Cyt-b5"/>
    <property type="match status" value="1"/>
</dbReference>
<sequence>MSGRSASTKRLTPEEVRRHASAKDLFVIVHDCVYDITNFVEEHPGGTDVLLEFGGQDATEAFEEVDHSADARELLKGLQVGVLHSHVRCYAPFEIVARLAPH</sequence>
<evidence type="ECO:0000256" key="11">
    <source>
        <dbReference type="ARBA" id="ARBA00037877"/>
    </source>
</evidence>
<dbReference type="AlphaFoldDB" id="A0A1L9PWN5"/>
<dbReference type="SUPFAM" id="SSF55856">
    <property type="entry name" value="Cytochrome b5-like heme/steroid binding domain"/>
    <property type="match status" value="1"/>
</dbReference>
<dbReference type="VEuPathDB" id="FungiDB:ASPVEDRAFT_139481"/>
<dbReference type="Gene3D" id="3.10.120.10">
    <property type="entry name" value="Cytochrome b5-like heme/steroid binding domain"/>
    <property type="match status" value="1"/>
</dbReference>
<dbReference type="STRING" id="1036611.A0A1L9PWN5"/>
<keyword evidence="16" id="KW-1185">Reference proteome</keyword>
<proteinExistence type="inferred from homology"/>
<reference evidence="16" key="1">
    <citation type="journal article" date="2017" name="Genome Biol.">
        <title>Comparative genomics reveals high biological diversity and specific adaptations in the industrially and medically important fungal genus Aspergillus.</title>
        <authorList>
            <person name="de Vries R.P."/>
            <person name="Riley R."/>
            <person name="Wiebenga A."/>
            <person name="Aguilar-Osorio G."/>
            <person name="Amillis S."/>
            <person name="Uchima C.A."/>
            <person name="Anderluh G."/>
            <person name="Asadollahi M."/>
            <person name="Askin M."/>
            <person name="Barry K."/>
            <person name="Battaglia E."/>
            <person name="Bayram O."/>
            <person name="Benocci T."/>
            <person name="Braus-Stromeyer S.A."/>
            <person name="Caldana C."/>
            <person name="Canovas D."/>
            <person name="Cerqueira G.C."/>
            <person name="Chen F."/>
            <person name="Chen W."/>
            <person name="Choi C."/>
            <person name="Clum A."/>
            <person name="Dos Santos R.A."/>
            <person name="Damasio A.R."/>
            <person name="Diallinas G."/>
            <person name="Emri T."/>
            <person name="Fekete E."/>
            <person name="Flipphi M."/>
            <person name="Freyberg S."/>
            <person name="Gallo A."/>
            <person name="Gournas C."/>
            <person name="Habgood R."/>
            <person name="Hainaut M."/>
            <person name="Harispe M.L."/>
            <person name="Henrissat B."/>
            <person name="Hilden K.S."/>
            <person name="Hope R."/>
            <person name="Hossain A."/>
            <person name="Karabika E."/>
            <person name="Karaffa L."/>
            <person name="Karanyi Z."/>
            <person name="Krasevec N."/>
            <person name="Kuo A."/>
            <person name="Kusch H."/>
            <person name="LaButti K."/>
            <person name="Lagendijk E.L."/>
            <person name="Lapidus A."/>
            <person name="Levasseur A."/>
            <person name="Lindquist E."/>
            <person name="Lipzen A."/>
            <person name="Logrieco A.F."/>
            <person name="MacCabe A."/>
            <person name="Maekelae M.R."/>
            <person name="Malavazi I."/>
            <person name="Melin P."/>
            <person name="Meyer V."/>
            <person name="Mielnichuk N."/>
            <person name="Miskei M."/>
            <person name="Molnar A.P."/>
            <person name="Mule G."/>
            <person name="Ngan C.Y."/>
            <person name="Orejas M."/>
            <person name="Orosz E."/>
            <person name="Ouedraogo J.P."/>
            <person name="Overkamp K.M."/>
            <person name="Park H.-S."/>
            <person name="Perrone G."/>
            <person name="Piumi F."/>
            <person name="Punt P.J."/>
            <person name="Ram A.F."/>
            <person name="Ramon A."/>
            <person name="Rauscher S."/>
            <person name="Record E."/>
            <person name="Riano-Pachon D.M."/>
            <person name="Robert V."/>
            <person name="Roehrig J."/>
            <person name="Ruller R."/>
            <person name="Salamov A."/>
            <person name="Salih N.S."/>
            <person name="Samson R.A."/>
            <person name="Sandor E."/>
            <person name="Sanguinetti M."/>
            <person name="Schuetze T."/>
            <person name="Sepcic K."/>
            <person name="Shelest E."/>
            <person name="Sherlock G."/>
            <person name="Sophianopoulou V."/>
            <person name="Squina F.M."/>
            <person name="Sun H."/>
            <person name="Susca A."/>
            <person name="Todd R.B."/>
            <person name="Tsang A."/>
            <person name="Unkles S.E."/>
            <person name="van de Wiele N."/>
            <person name="van Rossen-Uffink D."/>
            <person name="Oliveira J.V."/>
            <person name="Vesth T.C."/>
            <person name="Visser J."/>
            <person name="Yu J.-H."/>
            <person name="Zhou M."/>
            <person name="Andersen M.R."/>
            <person name="Archer D.B."/>
            <person name="Baker S.E."/>
            <person name="Benoit I."/>
            <person name="Brakhage A.A."/>
            <person name="Braus G.H."/>
            <person name="Fischer R."/>
            <person name="Frisvad J.C."/>
            <person name="Goldman G.H."/>
            <person name="Houbraken J."/>
            <person name="Oakley B."/>
            <person name="Pocsi I."/>
            <person name="Scazzocchio C."/>
            <person name="Seiboth B."/>
            <person name="vanKuyk P.A."/>
            <person name="Wortman J."/>
            <person name="Dyer P.S."/>
            <person name="Grigoriev I.V."/>
        </authorList>
    </citation>
    <scope>NUCLEOTIDE SEQUENCE [LARGE SCALE GENOMIC DNA]</scope>
    <source>
        <strain evidence="16">CBS 583.65</strain>
    </source>
</reference>
<evidence type="ECO:0000256" key="1">
    <source>
        <dbReference type="ARBA" id="ARBA00004131"/>
    </source>
</evidence>
<dbReference type="PRINTS" id="PR00363">
    <property type="entry name" value="CYTOCHROMEB5"/>
</dbReference>
<dbReference type="PANTHER" id="PTHR19359:SF150">
    <property type="entry name" value="CYTOCHROME B5"/>
    <property type="match status" value="1"/>
</dbReference>
<evidence type="ECO:0000256" key="4">
    <source>
        <dbReference type="ARBA" id="ARBA00022692"/>
    </source>
</evidence>
<dbReference type="Pfam" id="PF00173">
    <property type="entry name" value="Cyt-b5"/>
    <property type="match status" value="1"/>
</dbReference>
<evidence type="ECO:0000256" key="7">
    <source>
        <dbReference type="ARBA" id="ARBA00022848"/>
    </source>
</evidence>
<keyword evidence="3 13" id="KW-0349">Heme</keyword>
<keyword evidence="8" id="KW-0249">Electron transport</keyword>
<keyword evidence="7" id="KW-0492">Microsome</keyword>
<evidence type="ECO:0000256" key="2">
    <source>
        <dbReference type="ARBA" id="ARBA00022448"/>
    </source>
</evidence>
<dbReference type="EMBL" id="KV878134">
    <property type="protein sequence ID" value="OJJ05927.1"/>
    <property type="molecule type" value="Genomic_DNA"/>
</dbReference>
<dbReference type="PANTHER" id="PTHR19359">
    <property type="entry name" value="CYTOCHROME B5"/>
    <property type="match status" value="1"/>
</dbReference>
<comment type="subcellular location">
    <subcellularLocation>
        <location evidence="1">Endoplasmic reticulum membrane</location>
        <topology evidence="1">Single-pass membrane protein</topology>
        <orientation evidence="1">Cytoplasmic side</orientation>
    </subcellularLocation>
    <subcellularLocation>
        <location evidence="11">Microsome membrane</location>
        <topology evidence="11">Single-pass membrane protein</topology>
        <orientation evidence="11">Cytoplasmic side</orientation>
    </subcellularLocation>
</comment>
<organism evidence="15 16">
    <name type="scientific">Aspergillus versicolor CBS 583.65</name>
    <dbReference type="NCBI Taxonomy" id="1036611"/>
    <lineage>
        <taxon>Eukaryota</taxon>
        <taxon>Fungi</taxon>
        <taxon>Dikarya</taxon>
        <taxon>Ascomycota</taxon>
        <taxon>Pezizomycotina</taxon>
        <taxon>Eurotiomycetes</taxon>
        <taxon>Eurotiomycetidae</taxon>
        <taxon>Eurotiales</taxon>
        <taxon>Aspergillaceae</taxon>
        <taxon>Aspergillus</taxon>
        <taxon>Aspergillus subgen. Nidulantes</taxon>
    </lineage>
</organism>
<gene>
    <name evidence="15" type="ORF">ASPVEDRAFT_139481</name>
</gene>
<comment type="similarity">
    <text evidence="12 13">Belongs to the cytochrome b5 family.</text>
</comment>
<dbReference type="GO" id="GO:0016126">
    <property type="term" value="P:sterol biosynthetic process"/>
    <property type="evidence" value="ECO:0007669"/>
    <property type="project" value="TreeGrafter"/>
</dbReference>
<keyword evidence="6" id="KW-0256">Endoplasmic reticulum</keyword>
<keyword evidence="4" id="KW-0812">Transmembrane</keyword>
<accession>A0A1L9PWN5</accession>
<dbReference type="InterPro" id="IPR018506">
    <property type="entry name" value="Cyt_B5_heme-BS"/>
</dbReference>
<dbReference type="GO" id="GO:0046872">
    <property type="term" value="F:metal ion binding"/>
    <property type="evidence" value="ECO:0007669"/>
    <property type="project" value="UniProtKB-UniRule"/>
</dbReference>
<evidence type="ECO:0000313" key="16">
    <source>
        <dbReference type="Proteomes" id="UP000184073"/>
    </source>
</evidence>
<evidence type="ECO:0000256" key="13">
    <source>
        <dbReference type="RuleBase" id="RU362121"/>
    </source>
</evidence>
<keyword evidence="10" id="KW-0472">Membrane</keyword>
<dbReference type="FunFam" id="3.10.120.10:FF:000002">
    <property type="entry name" value="Cytochrome b5 type B"/>
    <property type="match status" value="1"/>
</dbReference>
<feature type="domain" description="Cytochrome b5 heme-binding" evidence="14">
    <location>
        <begin position="8"/>
        <end position="84"/>
    </location>
</feature>
<dbReference type="InterPro" id="IPR001199">
    <property type="entry name" value="Cyt_B5-like_heme/steroid-bd"/>
</dbReference>
<keyword evidence="9 13" id="KW-0408">Iron</keyword>
<dbReference type="OrthoDB" id="260519at2759"/>
<evidence type="ECO:0000256" key="5">
    <source>
        <dbReference type="ARBA" id="ARBA00022723"/>
    </source>
</evidence>
<evidence type="ECO:0000259" key="14">
    <source>
        <dbReference type="PROSITE" id="PS50255"/>
    </source>
</evidence>
<dbReference type="GO" id="GO:0020037">
    <property type="term" value="F:heme binding"/>
    <property type="evidence" value="ECO:0007669"/>
    <property type="project" value="UniProtKB-UniRule"/>
</dbReference>
<dbReference type="RefSeq" id="XP_040671689.1">
    <property type="nucleotide sequence ID" value="XM_040807583.1"/>
</dbReference>
<evidence type="ECO:0000256" key="6">
    <source>
        <dbReference type="ARBA" id="ARBA00022824"/>
    </source>
</evidence>
<evidence type="ECO:0000256" key="3">
    <source>
        <dbReference type="ARBA" id="ARBA00022617"/>
    </source>
</evidence>
<dbReference type="GeneID" id="63723094"/>
<protein>
    <recommendedName>
        <fullName evidence="14">Cytochrome b5 heme-binding domain-containing protein</fullName>
    </recommendedName>
</protein>